<sequence>MTFPILISEKLTLRQLSIDDQDAILALRSDPKVNRYLDRAPTKTVDNAINFINKINENIEKGISLYWAITQTETNTFVGTICLFYFSTEKKNCEIGYELMTEFRGQGIMSEAVQMVINFAFKNLHFKEISAFSHKENQPSLSLLSKFNFVKSSVADTENPHLVLFSLKQ</sequence>
<name>A0ABW9J0U0_9SPHI</name>
<dbReference type="PANTHER" id="PTHR43792">
    <property type="entry name" value="GNAT FAMILY, PUTATIVE (AFU_ORTHOLOGUE AFUA_3G00765)-RELATED-RELATED"/>
    <property type="match status" value="1"/>
</dbReference>
<comment type="caution">
    <text evidence="2">The sequence shown here is derived from an EMBL/GenBank/DDBJ whole genome shotgun (WGS) entry which is preliminary data.</text>
</comment>
<gene>
    <name evidence="2" type="ORF">E6A44_001085</name>
</gene>
<accession>A0ABW9J0U0</accession>
<dbReference type="RefSeq" id="WP_138721327.1">
    <property type="nucleotide sequence ID" value="NZ_SSHJ02000001.1"/>
</dbReference>
<dbReference type="EMBL" id="SSHJ02000001">
    <property type="protein sequence ID" value="MFN0254148.1"/>
    <property type="molecule type" value="Genomic_DNA"/>
</dbReference>
<feature type="domain" description="N-acetyltransferase" evidence="1">
    <location>
        <begin position="11"/>
        <end position="169"/>
    </location>
</feature>
<dbReference type="Gene3D" id="3.40.630.30">
    <property type="match status" value="1"/>
</dbReference>
<dbReference type="PROSITE" id="PS51186">
    <property type="entry name" value="GNAT"/>
    <property type="match status" value="1"/>
</dbReference>
<keyword evidence="3" id="KW-1185">Reference proteome</keyword>
<dbReference type="InterPro" id="IPR016181">
    <property type="entry name" value="Acyl_CoA_acyltransferase"/>
</dbReference>
<keyword evidence="2" id="KW-0808">Transferase</keyword>
<organism evidence="2 3">
    <name type="scientific">Pedobacter ureilyticus</name>
    <dbReference type="NCBI Taxonomy" id="1393051"/>
    <lineage>
        <taxon>Bacteria</taxon>
        <taxon>Pseudomonadati</taxon>
        <taxon>Bacteroidota</taxon>
        <taxon>Sphingobacteriia</taxon>
        <taxon>Sphingobacteriales</taxon>
        <taxon>Sphingobacteriaceae</taxon>
        <taxon>Pedobacter</taxon>
    </lineage>
</organism>
<protein>
    <submittedName>
        <fullName evidence="2">GNAT family N-acetyltransferase</fullName>
        <ecNumber evidence="2">2.3.-.-</ecNumber>
    </submittedName>
</protein>
<evidence type="ECO:0000313" key="3">
    <source>
        <dbReference type="Proteomes" id="UP001517247"/>
    </source>
</evidence>
<dbReference type="GO" id="GO:0016746">
    <property type="term" value="F:acyltransferase activity"/>
    <property type="evidence" value="ECO:0007669"/>
    <property type="project" value="UniProtKB-KW"/>
</dbReference>
<dbReference type="SUPFAM" id="SSF55729">
    <property type="entry name" value="Acyl-CoA N-acyltransferases (Nat)"/>
    <property type="match status" value="1"/>
</dbReference>
<dbReference type="Pfam" id="PF13302">
    <property type="entry name" value="Acetyltransf_3"/>
    <property type="match status" value="1"/>
</dbReference>
<dbReference type="Proteomes" id="UP001517247">
    <property type="component" value="Unassembled WGS sequence"/>
</dbReference>
<dbReference type="InterPro" id="IPR051531">
    <property type="entry name" value="N-acetyltransferase"/>
</dbReference>
<evidence type="ECO:0000313" key="2">
    <source>
        <dbReference type="EMBL" id="MFN0254148.1"/>
    </source>
</evidence>
<proteinExistence type="predicted"/>
<evidence type="ECO:0000259" key="1">
    <source>
        <dbReference type="PROSITE" id="PS51186"/>
    </source>
</evidence>
<reference evidence="2 3" key="1">
    <citation type="submission" date="2024-12" db="EMBL/GenBank/DDBJ databases">
        <authorList>
            <person name="Hu S."/>
        </authorList>
    </citation>
    <scope>NUCLEOTIDE SEQUENCE [LARGE SCALE GENOMIC DNA]</scope>
    <source>
        <strain evidence="2 3">THG-T11</strain>
    </source>
</reference>
<dbReference type="InterPro" id="IPR000182">
    <property type="entry name" value="GNAT_dom"/>
</dbReference>
<dbReference type="EC" id="2.3.-.-" evidence="2"/>
<keyword evidence="2" id="KW-0012">Acyltransferase</keyword>